<gene>
    <name evidence="6" type="ORF">C9I94_11060</name>
</gene>
<comment type="subcellular location">
    <subcellularLocation>
        <location evidence="1">Endomembrane system</location>
        <topology evidence="1">Multi-pass membrane protein</topology>
    </subcellularLocation>
</comment>
<evidence type="ECO:0000313" key="6">
    <source>
        <dbReference type="EMBL" id="PSW24565.1"/>
    </source>
</evidence>
<feature type="transmembrane region" description="Helical" evidence="5">
    <location>
        <begin position="89"/>
        <end position="118"/>
    </location>
</feature>
<protein>
    <submittedName>
        <fullName evidence="6">Isoprenylcysteine carboxylmethyltransferase family protein</fullName>
    </submittedName>
</protein>
<keyword evidence="2 5" id="KW-0812">Transmembrane</keyword>
<dbReference type="PROSITE" id="PS51257">
    <property type="entry name" value="PROKAR_LIPOPROTEIN"/>
    <property type="match status" value="1"/>
</dbReference>
<sequence>MYLKLPPPLLMIITFGCMYLLAQHWPLWVFSFWGQQAVALVLCLLGALLGLSGVLSFSRVRTTVNPHKPKNASSLVTSGIYQYSRNPMYLGLVLFLTAAWFYLGALSPAVMIIIFVSYMNHFQIEPEEEALKLKFGEAFSDYCQQVRRWC</sequence>
<reference evidence="6 7" key="1">
    <citation type="submission" date="2018-01" db="EMBL/GenBank/DDBJ databases">
        <title>Whole genome sequencing of Histamine producing bacteria.</title>
        <authorList>
            <person name="Butler K."/>
        </authorList>
    </citation>
    <scope>NUCLEOTIDE SEQUENCE [LARGE SCALE GENOMIC DNA]</scope>
    <source>
        <strain evidence="6 7">DSM 24669</strain>
    </source>
</reference>
<keyword evidence="6" id="KW-0489">Methyltransferase</keyword>
<dbReference type="InterPro" id="IPR007318">
    <property type="entry name" value="Phopholipid_MeTrfase"/>
</dbReference>
<keyword evidence="7" id="KW-1185">Reference proteome</keyword>
<organism evidence="6 7">
    <name type="scientific">Photobacterium swingsii</name>
    <dbReference type="NCBI Taxonomy" id="680026"/>
    <lineage>
        <taxon>Bacteria</taxon>
        <taxon>Pseudomonadati</taxon>
        <taxon>Pseudomonadota</taxon>
        <taxon>Gammaproteobacteria</taxon>
        <taxon>Vibrionales</taxon>
        <taxon>Vibrionaceae</taxon>
        <taxon>Photobacterium</taxon>
    </lineage>
</organism>
<evidence type="ECO:0000313" key="7">
    <source>
        <dbReference type="Proteomes" id="UP000240481"/>
    </source>
</evidence>
<comment type="caution">
    <text evidence="6">The sequence shown here is derived from an EMBL/GenBank/DDBJ whole genome shotgun (WGS) entry which is preliminary data.</text>
</comment>
<dbReference type="Pfam" id="PF04191">
    <property type="entry name" value="PEMT"/>
    <property type="match status" value="1"/>
</dbReference>
<dbReference type="PANTHER" id="PTHR12714">
    <property type="entry name" value="PROTEIN-S ISOPRENYLCYSTEINE O-METHYLTRANSFERASE"/>
    <property type="match status" value="1"/>
</dbReference>
<name>A0A2T3P7E9_9GAMM</name>
<feature type="transmembrane region" description="Helical" evidence="5">
    <location>
        <begin position="37"/>
        <end position="58"/>
    </location>
</feature>
<keyword evidence="6" id="KW-0808">Transferase</keyword>
<dbReference type="OrthoDB" id="9811969at2"/>
<dbReference type="RefSeq" id="WP_107302725.1">
    <property type="nucleotide sequence ID" value="NZ_AP024853.1"/>
</dbReference>
<dbReference type="Proteomes" id="UP000240481">
    <property type="component" value="Unassembled WGS sequence"/>
</dbReference>
<evidence type="ECO:0000256" key="1">
    <source>
        <dbReference type="ARBA" id="ARBA00004127"/>
    </source>
</evidence>
<dbReference type="AlphaFoldDB" id="A0A2T3P7E9"/>
<evidence type="ECO:0000256" key="2">
    <source>
        <dbReference type="ARBA" id="ARBA00022692"/>
    </source>
</evidence>
<dbReference type="Gene3D" id="1.20.120.1630">
    <property type="match status" value="1"/>
</dbReference>
<dbReference type="GO" id="GO:0032259">
    <property type="term" value="P:methylation"/>
    <property type="evidence" value="ECO:0007669"/>
    <property type="project" value="UniProtKB-KW"/>
</dbReference>
<proteinExistence type="predicted"/>
<dbReference type="GO" id="GO:0008168">
    <property type="term" value="F:methyltransferase activity"/>
    <property type="evidence" value="ECO:0007669"/>
    <property type="project" value="UniProtKB-KW"/>
</dbReference>
<dbReference type="EMBL" id="PYLZ01000005">
    <property type="protein sequence ID" value="PSW24565.1"/>
    <property type="molecule type" value="Genomic_DNA"/>
</dbReference>
<keyword evidence="3 5" id="KW-1133">Transmembrane helix</keyword>
<dbReference type="PANTHER" id="PTHR12714:SF24">
    <property type="entry name" value="SLR1182 PROTEIN"/>
    <property type="match status" value="1"/>
</dbReference>
<evidence type="ECO:0000256" key="5">
    <source>
        <dbReference type="SAM" id="Phobius"/>
    </source>
</evidence>
<evidence type="ECO:0000256" key="3">
    <source>
        <dbReference type="ARBA" id="ARBA00022989"/>
    </source>
</evidence>
<evidence type="ECO:0000256" key="4">
    <source>
        <dbReference type="ARBA" id="ARBA00023136"/>
    </source>
</evidence>
<dbReference type="GO" id="GO:0012505">
    <property type="term" value="C:endomembrane system"/>
    <property type="evidence" value="ECO:0007669"/>
    <property type="project" value="UniProtKB-SubCell"/>
</dbReference>
<accession>A0A2T3P7E9</accession>
<feature type="transmembrane region" description="Helical" evidence="5">
    <location>
        <begin position="7"/>
        <end position="25"/>
    </location>
</feature>
<dbReference type="STRING" id="680026.AB733_21490"/>
<keyword evidence="4 5" id="KW-0472">Membrane</keyword>